<feature type="chain" id="PRO_5043158130" description="DUF7866 domain-containing protein" evidence="1">
    <location>
        <begin position="25"/>
        <end position="152"/>
    </location>
</feature>
<dbReference type="Pfam" id="PF25268">
    <property type="entry name" value="DUF7866"/>
    <property type="match status" value="1"/>
</dbReference>
<reference evidence="3 5" key="2">
    <citation type="journal article" date="2018" name="Plant J.">
        <title>The Physcomitrella patens chromosome-scale assembly reveals moss genome structure and evolution.</title>
        <authorList>
            <person name="Lang D."/>
            <person name="Ullrich K.K."/>
            <person name="Murat F."/>
            <person name="Fuchs J."/>
            <person name="Jenkins J."/>
            <person name="Haas F.B."/>
            <person name="Piednoel M."/>
            <person name="Gundlach H."/>
            <person name="Van Bel M."/>
            <person name="Meyberg R."/>
            <person name="Vives C."/>
            <person name="Morata J."/>
            <person name="Symeonidi A."/>
            <person name="Hiss M."/>
            <person name="Muchero W."/>
            <person name="Kamisugi Y."/>
            <person name="Saleh O."/>
            <person name="Blanc G."/>
            <person name="Decker E.L."/>
            <person name="van Gessel N."/>
            <person name="Grimwood J."/>
            <person name="Hayes R.D."/>
            <person name="Graham S.W."/>
            <person name="Gunter L.E."/>
            <person name="McDaniel S.F."/>
            <person name="Hoernstein S.N.W."/>
            <person name="Larsson A."/>
            <person name="Li F.W."/>
            <person name="Perroud P.F."/>
            <person name="Phillips J."/>
            <person name="Ranjan P."/>
            <person name="Rokshar D.S."/>
            <person name="Rothfels C.J."/>
            <person name="Schneider L."/>
            <person name="Shu S."/>
            <person name="Stevenson D.W."/>
            <person name="Thummler F."/>
            <person name="Tillich M."/>
            <person name="Villarreal Aguilar J.C."/>
            <person name="Widiez T."/>
            <person name="Wong G.K."/>
            <person name="Wymore A."/>
            <person name="Zhang Y."/>
            <person name="Zimmer A.D."/>
            <person name="Quatrano R.S."/>
            <person name="Mayer K.F.X."/>
            <person name="Goodstein D."/>
            <person name="Casacuberta J.M."/>
            <person name="Vandepoele K."/>
            <person name="Reski R."/>
            <person name="Cuming A.C."/>
            <person name="Tuskan G.A."/>
            <person name="Maumus F."/>
            <person name="Salse J."/>
            <person name="Schmutz J."/>
            <person name="Rensing S.A."/>
        </authorList>
    </citation>
    <scope>NUCLEOTIDE SEQUENCE [LARGE SCALE GENOMIC DNA]</scope>
    <source>
        <strain evidence="4 5">cv. Gransden 2004</strain>
    </source>
</reference>
<dbReference type="GeneID" id="112290813"/>
<dbReference type="EMBL" id="ABEU02000013">
    <property type="protein sequence ID" value="PNR42016.1"/>
    <property type="molecule type" value="Genomic_DNA"/>
</dbReference>
<organism evidence="3">
    <name type="scientific">Physcomitrium patens</name>
    <name type="common">Spreading-leaved earth moss</name>
    <name type="synonym">Physcomitrella patens</name>
    <dbReference type="NCBI Taxonomy" id="3218"/>
    <lineage>
        <taxon>Eukaryota</taxon>
        <taxon>Viridiplantae</taxon>
        <taxon>Streptophyta</taxon>
        <taxon>Embryophyta</taxon>
        <taxon>Bryophyta</taxon>
        <taxon>Bryophytina</taxon>
        <taxon>Bryopsida</taxon>
        <taxon>Funariidae</taxon>
        <taxon>Funariales</taxon>
        <taxon>Funariaceae</taxon>
        <taxon>Physcomitrium</taxon>
    </lineage>
</organism>
<dbReference type="InterPro" id="IPR057188">
    <property type="entry name" value="DUF7866"/>
</dbReference>
<gene>
    <name evidence="4" type="primary">LOC112290813</name>
    <name evidence="3" type="ORF">PHYPA_016845</name>
</gene>
<evidence type="ECO:0000313" key="3">
    <source>
        <dbReference type="EMBL" id="PNR42016.1"/>
    </source>
</evidence>
<evidence type="ECO:0000256" key="1">
    <source>
        <dbReference type="SAM" id="SignalP"/>
    </source>
</evidence>
<feature type="signal peptide" evidence="1">
    <location>
        <begin position="1"/>
        <end position="24"/>
    </location>
</feature>
<dbReference type="PANTHER" id="PTHR33786:SF2">
    <property type="entry name" value="UBIQUITIN CARBOXYL-TERMINAL HYDROLASE"/>
    <property type="match status" value="1"/>
</dbReference>
<evidence type="ECO:0000313" key="4">
    <source>
        <dbReference type="EnsemblPlants" id="Pp3c13_1650V3.1"/>
    </source>
</evidence>
<dbReference type="AlphaFoldDB" id="A0A2K1JKX5"/>
<dbReference type="Gramene" id="Pp3c13_1650V3.1">
    <property type="protein sequence ID" value="Pp3c13_1650V3.1"/>
    <property type="gene ID" value="Pp3c13_1650"/>
</dbReference>
<protein>
    <recommendedName>
        <fullName evidence="2">DUF7866 domain-containing protein</fullName>
    </recommendedName>
</protein>
<dbReference type="STRING" id="3218.A0A2K1JKX5"/>
<feature type="domain" description="DUF7866" evidence="2">
    <location>
        <begin position="100"/>
        <end position="151"/>
    </location>
</feature>
<keyword evidence="1" id="KW-0732">Signal</keyword>
<proteinExistence type="predicted"/>
<dbReference type="PaxDb" id="3218-PP1S385_16V6.1"/>
<dbReference type="RefSeq" id="XP_073394455.1">
    <property type="nucleotide sequence ID" value="XM_073538354.1"/>
</dbReference>
<reference evidence="3 5" key="1">
    <citation type="journal article" date="2008" name="Science">
        <title>The Physcomitrella genome reveals evolutionary insights into the conquest of land by plants.</title>
        <authorList>
            <person name="Rensing S."/>
            <person name="Lang D."/>
            <person name="Zimmer A."/>
            <person name="Terry A."/>
            <person name="Salamov A."/>
            <person name="Shapiro H."/>
            <person name="Nishiyama T."/>
            <person name="Perroud P.-F."/>
            <person name="Lindquist E."/>
            <person name="Kamisugi Y."/>
            <person name="Tanahashi T."/>
            <person name="Sakakibara K."/>
            <person name="Fujita T."/>
            <person name="Oishi K."/>
            <person name="Shin-I T."/>
            <person name="Kuroki Y."/>
            <person name="Toyoda A."/>
            <person name="Suzuki Y."/>
            <person name="Hashimoto A."/>
            <person name="Yamaguchi K."/>
            <person name="Sugano A."/>
            <person name="Kohara Y."/>
            <person name="Fujiyama A."/>
            <person name="Anterola A."/>
            <person name="Aoki S."/>
            <person name="Ashton N."/>
            <person name="Barbazuk W.B."/>
            <person name="Barker E."/>
            <person name="Bennetzen J."/>
            <person name="Bezanilla M."/>
            <person name="Blankenship R."/>
            <person name="Cho S.H."/>
            <person name="Dutcher S."/>
            <person name="Estelle M."/>
            <person name="Fawcett J.A."/>
            <person name="Gundlach H."/>
            <person name="Hanada K."/>
            <person name="Heyl A."/>
            <person name="Hicks K.A."/>
            <person name="Hugh J."/>
            <person name="Lohr M."/>
            <person name="Mayer K."/>
            <person name="Melkozernov A."/>
            <person name="Murata T."/>
            <person name="Nelson D."/>
            <person name="Pils B."/>
            <person name="Prigge M."/>
            <person name="Reiss B."/>
            <person name="Renner T."/>
            <person name="Rombauts S."/>
            <person name="Rushton P."/>
            <person name="Sanderfoot A."/>
            <person name="Schween G."/>
            <person name="Shiu S.-H."/>
            <person name="Stueber K."/>
            <person name="Theodoulou F.L."/>
            <person name="Tu H."/>
            <person name="Van de Peer Y."/>
            <person name="Verrier P.J."/>
            <person name="Waters E."/>
            <person name="Wood A."/>
            <person name="Yang L."/>
            <person name="Cove D."/>
            <person name="Cuming A."/>
            <person name="Hasebe M."/>
            <person name="Lucas S."/>
            <person name="Mishler D.B."/>
            <person name="Reski R."/>
            <person name="Grigoriev I."/>
            <person name="Quatrano R.S."/>
            <person name="Boore J.L."/>
        </authorList>
    </citation>
    <scope>NUCLEOTIDE SEQUENCE [LARGE SCALE GENOMIC DNA]</scope>
    <source>
        <strain evidence="4 5">cv. Gransden 2004</strain>
    </source>
</reference>
<dbReference type="EnsemblPlants" id="Pp3c13_1650V3.1">
    <property type="protein sequence ID" value="Pp3c13_1650V3.1"/>
    <property type="gene ID" value="Pp3c13_1650"/>
</dbReference>
<evidence type="ECO:0000259" key="2">
    <source>
        <dbReference type="Pfam" id="PF25268"/>
    </source>
</evidence>
<reference evidence="4" key="3">
    <citation type="submission" date="2020-12" db="UniProtKB">
        <authorList>
            <consortium name="EnsemblPlants"/>
        </authorList>
    </citation>
    <scope>IDENTIFICATION</scope>
</reference>
<evidence type="ECO:0000313" key="5">
    <source>
        <dbReference type="Proteomes" id="UP000006727"/>
    </source>
</evidence>
<dbReference type="PANTHER" id="PTHR33786">
    <property type="entry name" value="UBIQUITIN CARBOXYL-TERMINAL HYDROLASE"/>
    <property type="match status" value="1"/>
</dbReference>
<keyword evidence="5" id="KW-1185">Reference proteome</keyword>
<name>A0A2K1JKX5_PHYPA</name>
<accession>A0A2K1JKX5</accession>
<dbReference type="Proteomes" id="UP000006727">
    <property type="component" value="Chromosome 13"/>
</dbReference>
<sequence length="152" mass="16753">MPARGMGYALQLILVSNLLAGAFSISSWEEPQTMDLQKTQMQNHTSELPPENFTELGTITSISLAGDVLTLANGTELQLFPNSPGHIHEHMNGTRRMLGVFRQCSPCTCCDKTRRWCLPTVCCYNIKCGLQGLPYGLCSFIPISCTCYGCKK</sequence>